<protein>
    <submittedName>
        <fullName evidence="1">Argininosuccinate synthase</fullName>
    </submittedName>
</protein>
<name>A0ACB9SXN6_HOLOL</name>
<dbReference type="EMBL" id="CM043020">
    <property type="protein sequence ID" value="KAI4459248.1"/>
    <property type="molecule type" value="Genomic_DNA"/>
</dbReference>
<comment type="caution">
    <text evidence="1">The sequence shown here is derived from an EMBL/GenBank/DDBJ whole genome shotgun (WGS) entry which is preliminary data.</text>
</comment>
<dbReference type="Proteomes" id="UP001056778">
    <property type="component" value="Chromosome 6"/>
</dbReference>
<sequence length="147" mass="16431">MPKTKVVLAYSGGLDTSCILKWLLEKNYQVICYIANIGQDEDFEAARSKALKVGASKVVVDDVRKTFVENFVWPAIQAGLIYESRYLLGTSLARPCISQGLIKCAQENNAEYISHGATGKGNDQIRFELSSYYLWPEVKVMFLPLTV</sequence>
<proteinExistence type="predicted"/>
<organism evidence="1 2">
    <name type="scientific">Holotrichia oblita</name>
    <name type="common">Chafer beetle</name>
    <dbReference type="NCBI Taxonomy" id="644536"/>
    <lineage>
        <taxon>Eukaryota</taxon>
        <taxon>Metazoa</taxon>
        <taxon>Ecdysozoa</taxon>
        <taxon>Arthropoda</taxon>
        <taxon>Hexapoda</taxon>
        <taxon>Insecta</taxon>
        <taxon>Pterygota</taxon>
        <taxon>Neoptera</taxon>
        <taxon>Endopterygota</taxon>
        <taxon>Coleoptera</taxon>
        <taxon>Polyphaga</taxon>
        <taxon>Scarabaeiformia</taxon>
        <taxon>Scarabaeidae</taxon>
        <taxon>Melolonthinae</taxon>
        <taxon>Holotrichia</taxon>
    </lineage>
</organism>
<reference evidence="1" key="1">
    <citation type="submission" date="2022-04" db="EMBL/GenBank/DDBJ databases">
        <title>Chromosome-scale genome assembly of Holotrichia oblita Faldermann.</title>
        <authorList>
            <person name="Rongchong L."/>
        </authorList>
    </citation>
    <scope>NUCLEOTIDE SEQUENCE</scope>
    <source>
        <strain evidence="1">81SQS9</strain>
    </source>
</reference>
<evidence type="ECO:0000313" key="2">
    <source>
        <dbReference type="Proteomes" id="UP001056778"/>
    </source>
</evidence>
<evidence type="ECO:0000313" key="1">
    <source>
        <dbReference type="EMBL" id="KAI4459248.1"/>
    </source>
</evidence>
<keyword evidence="2" id="KW-1185">Reference proteome</keyword>
<accession>A0ACB9SXN6</accession>
<gene>
    <name evidence="1" type="ORF">MML48_6g00014026</name>
</gene>